<evidence type="ECO:0000313" key="1">
    <source>
        <dbReference type="EMBL" id="CAI9569587.1"/>
    </source>
</evidence>
<accession>A0ABN9DDL1</accession>
<evidence type="ECO:0000313" key="2">
    <source>
        <dbReference type="Proteomes" id="UP001162483"/>
    </source>
</evidence>
<feature type="non-terminal residue" evidence="1">
    <location>
        <position position="40"/>
    </location>
</feature>
<reference evidence="1" key="1">
    <citation type="submission" date="2023-05" db="EMBL/GenBank/DDBJ databases">
        <authorList>
            <person name="Stuckert A."/>
        </authorList>
    </citation>
    <scope>NUCLEOTIDE SEQUENCE</scope>
</reference>
<comment type="caution">
    <text evidence="1">The sequence shown here is derived from an EMBL/GenBank/DDBJ whole genome shotgun (WGS) entry which is preliminary data.</text>
</comment>
<keyword evidence="2" id="KW-1185">Reference proteome</keyword>
<name>A0ABN9DDL1_9NEOB</name>
<protein>
    <submittedName>
        <fullName evidence="1">Uncharacterized protein</fullName>
    </submittedName>
</protein>
<dbReference type="EMBL" id="CATNWA010014249">
    <property type="protein sequence ID" value="CAI9569587.1"/>
    <property type="molecule type" value="Genomic_DNA"/>
</dbReference>
<dbReference type="Proteomes" id="UP001162483">
    <property type="component" value="Unassembled WGS sequence"/>
</dbReference>
<sequence>MSAPSPVSCLQSLTISCTIPIVCLLYPVESLTITALVCCI</sequence>
<gene>
    <name evidence="1" type="ORF">SPARVUS_LOCUS6940854</name>
</gene>
<organism evidence="1 2">
    <name type="scientific">Staurois parvus</name>
    <dbReference type="NCBI Taxonomy" id="386267"/>
    <lineage>
        <taxon>Eukaryota</taxon>
        <taxon>Metazoa</taxon>
        <taxon>Chordata</taxon>
        <taxon>Craniata</taxon>
        <taxon>Vertebrata</taxon>
        <taxon>Euteleostomi</taxon>
        <taxon>Amphibia</taxon>
        <taxon>Batrachia</taxon>
        <taxon>Anura</taxon>
        <taxon>Neobatrachia</taxon>
        <taxon>Ranoidea</taxon>
        <taxon>Ranidae</taxon>
        <taxon>Staurois</taxon>
    </lineage>
</organism>
<proteinExistence type="predicted"/>